<name>A0A7J5MV74_BIFAD</name>
<dbReference type="EMBL" id="WDLT01000022">
    <property type="protein sequence ID" value="KAB5743400.1"/>
    <property type="molecule type" value="Genomic_DNA"/>
</dbReference>
<dbReference type="RefSeq" id="WP_143240552.1">
    <property type="nucleotide sequence ID" value="NZ_JBCOQW010000015.1"/>
</dbReference>
<dbReference type="Proteomes" id="UP000437631">
    <property type="component" value="Unassembled WGS sequence"/>
</dbReference>
<comment type="caution">
    <text evidence="1">The sequence shown here is derived from an EMBL/GenBank/DDBJ whole genome shotgun (WGS) entry which is preliminary data.</text>
</comment>
<proteinExistence type="predicted"/>
<evidence type="ECO:0000313" key="1">
    <source>
        <dbReference type="EMBL" id="KAB5743400.1"/>
    </source>
</evidence>
<dbReference type="AlphaFoldDB" id="A0A7J5MV74"/>
<evidence type="ECO:0000313" key="2">
    <source>
        <dbReference type="Proteomes" id="UP000437631"/>
    </source>
</evidence>
<protein>
    <submittedName>
        <fullName evidence="1">Uncharacterized protein</fullName>
    </submittedName>
</protein>
<gene>
    <name evidence="1" type="ORF">GA752_10290</name>
</gene>
<organism evidence="1 2">
    <name type="scientific">Bifidobacterium adolescentis</name>
    <dbReference type="NCBI Taxonomy" id="1680"/>
    <lineage>
        <taxon>Bacteria</taxon>
        <taxon>Bacillati</taxon>
        <taxon>Actinomycetota</taxon>
        <taxon>Actinomycetes</taxon>
        <taxon>Bifidobacteriales</taxon>
        <taxon>Bifidobacteriaceae</taxon>
        <taxon>Bifidobacterium</taxon>
    </lineage>
</organism>
<reference evidence="1 2" key="1">
    <citation type="journal article" date="2019" name="Nat. Med.">
        <title>A library of human gut bacterial isolates paired with longitudinal multiomics data enables mechanistic microbiome research.</title>
        <authorList>
            <person name="Poyet M."/>
            <person name="Groussin M."/>
            <person name="Gibbons S.M."/>
            <person name="Avila-Pacheco J."/>
            <person name="Jiang X."/>
            <person name="Kearney S.M."/>
            <person name="Perrotta A.R."/>
            <person name="Berdy B."/>
            <person name="Zhao S."/>
            <person name="Lieberman T.D."/>
            <person name="Swanson P.K."/>
            <person name="Smith M."/>
            <person name="Roesemann S."/>
            <person name="Alexander J.E."/>
            <person name="Rich S.A."/>
            <person name="Livny J."/>
            <person name="Vlamakis H."/>
            <person name="Clish C."/>
            <person name="Bullock K."/>
            <person name="Deik A."/>
            <person name="Scott J."/>
            <person name="Pierce K.A."/>
            <person name="Xavier R.J."/>
            <person name="Alm E.J."/>
        </authorList>
    </citation>
    <scope>NUCLEOTIDE SEQUENCE [LARGE SCALE GENOMIC DNA]</scope>
    <source>
        <strain evidence="1 2">BIOML-A190</strain>
    </source>
</reference>
<sequence length="94" mass="10886">MMRTMDKRTLDYDLMPDTVLYDVFYESGTMLGGAYVARMRAATDAFERERWRRALSGLDSERASIVYDDRKGQIAAKRRWDAERKALVAADGRK</sequence>
<accession>A0A7J5MV74</accession>